<evidence type="ECO:0000259" key="1">
    <source>
        <dbReference type="SMART" id="SM00988"/>
    </source>
</evidence>
<dbReference type="AlphaFoldDB" id="A0A382N7D4"/>
<dbReference type="Gene3D" id="2.60.260.20">
    <property type="entry name" value="Urease metallochaperone UreE, N-terminal domain"/>
    <property type="match status" value="1"/>
</dbReference>
<name>A0A382N7D4_9ZZZZ</name>
<dbReference type="Pfam" id="PF02814">
    <property type="entry name" value="UreE_N"/>
    <property type="match status" value="1"/>
</dbReference>
<dbReference type="EMBL" id="UINC01098518">
    <property type="protein sequence ID" value="SVC57099.1"/>
    <property type="molecule type" value="Genomic_DNA"/>
</dbReference>
<feature type="domain" description="UreE urease accessory N-terminal" evidence="1">
    <location>
        <begin position="1"/>
        <end position="68"/>
    </location>
</feature>
<feature type="non-terminal residue" evidence="2">
    <location>
        <position position="79"/>
    </location>
</feature>
<proteinExistence type="predicted"/>
<dbReference type="SMART" id="SM00988">
    <property type="entry name" value="UreE_N"/>
    <property type="match status" value="1"/>
</dbReference>
<dbReference type="SUPFAM" id="SSF69287">
    <property type="entry name" value="Urease metallochaperone UreE, N-terminal domain"/>
    <property type="match status" value="1"/>
</dbReference>
<reference evidence="2" key="1">
    <citation type="submission" date="2018-05" db="EMBL/GenBank/DDBJ databases">
        <authorList>
            <person name="Lanie J.A."/>
            <person name="Ng W.-L."/>
            <person name="Kazmierczak K.M."/>
            <person name="Andrzejewski T.M."/>
            <person name="Davidsen T.M."/>
            <person name="Wayne K.J."/>
            <person name="Tettelin H."/>
            <person name="Glass J.I."/>
            <person name="Rusch D."/>
            <person name="Podicherti R."/>
            <person name="Tsui H.-C.T."/>
            <person name="Winkler M.E."/>
        </authorList>
    </citation>
    <scope>NUCLEOTIDE SEQUENCE</scope>
</reference>
<dbReference type="InterPro" id="IPR004029">
    <property type="entry name" value="UreE_N"/>
</dbReference>
<accession>A0A382N7D4</accession>
<protein>
    <recommendedName>
        <fullName evidence="1">UreE urease accessory N-terminal domain-containing protein</fullName>
    </recommendedName>
</protein>
<organism evidence="2">
    <name type="scientific">marine metagenome</name>
    <dbReference type="NCBI Taxonomy" id="408172"/>
    <lineage>
        <taxon>unclassified sequences</taxon>
        <taxon>metagenomes</taxon>
        <taxon>ecological metagenomes</taxon>
    </lineage>
</organism>
<evidence type="ECO:0000313" key="2">
    <source>
        <dbReference type="EMBL" id="SVC57099.1"/>
    </source>
</evidence>
<sequence length="79" mass="8765">MIIVDKILGHAGDRTDIEQDTIQLDWEGRQKARQRLLTQAGREIALALPTGTILTPGDLLYRKASIEIVVVGIPEKVFV</sequence>
<gene>
    <name evidence="2" type="ORF">METZ01_LOCUS309953</name>
</gene>
<dbReference type="InterPro" id="IPR036118">
    <property type="entry name" value="UreE_N_sf"/>
</dbReference>